<evidence type="ECO:0000313" key="1">
    <source>
        <dbReference type="EMBL" id="OGY91358.1"/>
    </source>
</evidence>
<accession>A0A1G2BQG5</accession>
<dbReference type="AlphaFoldDB" id="A0A1G2BQG5"/>
<proteinExistence type="predicted"/>
<protein>
    <submittedName>
        <fullName evidence="1">Uncharacterized protein</fullName>
    </submittedName>
</protein>
<name>A0A1G2BQG5_9BACT</name>
<comment type="caution">
    <text evidence="1">The sequence shown here is derived from an EMBL/GenBank/DDBJ whole genome shotgun (WGS) entry which is preliminary data.</text>
</comment>
<reference evidence="1 2" key="1">
    <citation type="journal article" date="2016" name="Nat. Commun.">
        <title>Thousands of microbial genomes shed light on interconnected biogeochemical processes in an aquifer system.</title>
        <authorList>
            <person name="Anantharaman K."/>
            <person name="Brown C.T."/>
            <person name="Hug L.A."/>
            <person name="Sharon I."/>
            <person name="Castelle C.J."/>
            <person name="Probst A.J."/>
            <person name="Thomas B.C."/>
            <person name="Singh A."/>
            <person name="Wilkins M.J."/>
            <person name="Karaoz U."/>
            <person name="Brodie E.L."/>
            <person name="Williams K.H."/>
            <person name="Hubbard S.S."/>
            <person name="Banfield J.F."/>
        </authorList>
    </citation>
    <scope>NUCLEOTIDE SEQUENCE [LARGE SCALE GENOMIC DNA]</scope>
</reference>
<evidence type="ECO:0000313" key="2">
    <source>
        <dbReference type="Proteomes" id="UP000178109"/>
    </source>
</evidence>
<dbReference type="EMBL" id="MHKO01000048">
    <property type="protein sequence ID" value="OGY91358.1"/>
    <property type="molecule type" value="Genomic_DNA"/>
</dbReference>
<dbReference type="Proteomes" id="UP000178109">
    <property type="component" value="Unassembled WGS sequence"/>
</dbReference>
<organism evidence="1 2">
    <name type="scientific">Candidatus Komeilibacteria bacterium RIFCSPLOWO2_02_FULL_48_11</name>
    <dbReference type="NCBI Taxonomy" id="1798553"/>
    <lineage>
        <taxon>Bacteria</taxon>
        <taxon>Candidatus Komeiliibacteriota</taxon>
    </lineage>
</organism>
<dbReference type="STRING" id="1798553.A3H70_02715"/>
<sequence>MKIEGGAMSAVKCKKDLAVVLADRCELGDTYFGRPVDRFGMVDITQFVRFSDKEKWVTEIRQKYGFSEKELFVATLEVALA</sequence>
<gene>
    <name evidence="1" type="ORF">A3H70_02715</name>
</gene>